<comment type="similarity">
    <text evidence="4">Belongs to the LptD family.</text>
</comment>
<dbReference type="Gene3D" id="2.60.450.10">
    <property type="entry name" value="Lipopolysaccharide (LPS) transport protein A like domain"/>
    <property type="match status" value="1"/>
</dbReference>
<gene>
    <name evidence="4 7" type="primary">lptD</name>
    <name evidence="7" type="ORF">GCM10017083_22090</name>
</gene>
<comment type="function">
    <text evidence="4">Involved in the assembly of lipopolysaccharide (LPS) at the surface of the outer membrane.</text>
</comment>
<name>A0A919CPL3_9PROT</name>
<feature type="signal peptide" evidence="4">
    <location>
        <begin position="1"/>
        <end position="27"/>
    </location>
</feature>
<proteinExistence type="inferred from homology"/>
<evidence type="ECO:0000256" key="3">
    <source>
        <dbReference type="ARBA" id="ARBA00023237"/>
    </source>
</evidence>
<reference evidence="7" key="1">
    <citation type="journal article" date="2014" name="Int. J. Syst. Evol. Microbiol.">
        <title>Complete genome sequence of Corynebacterium casei LMG S-19264T (=DSM 44701T), isolated from a smear-ripened cheese.</title>
        <authorList>
            <consortium name="US DOE Joint Genome Institute (JGI-PGF)"/>
            <person name="Walter F."/>
            <person name="Albersmeier A."/>
            <person name="Kalinowski J."/>
            <person name="Ruckert C."/>
        </authorList>
    </citation>
    <scope>NUCLEOTIDE SEQUENCE</scope>
    <source>
        <strain evidence="7">KCTC 42651</strain>
    </source>
</reference>
<comment type="caution">
    <text evidence="4">Lacks conserved residue(s) required for the propagation of feature annotation.</text>
</comment>
<sequence precursor="true">MSRVAALLLGPLAGLLLLFAAALPGRAQDLDVEKTPVLLQAEELTYNEDLGVVTARGNVEMSQGPRVLMADTVTYNQKANTVTASGNVALMEPTGEVLFTDYAELHDELKTGFIENLRALLSDGSRLAANRARRTADQRKVMDRGVFSPCNLCKEDPARAPLWQIKAIKVVHDEVAKDIIYEDATLEMFGVPVLYTPYMRHPDPTVERRSGLLAPTIGYSGDLGAIFGQPYYYVFDPSRDVTIEPMVFSSEGTVLRGQYRQRFSSGRIDLKATAAYVDEHDDNGNETGNQGLEGSADLEGRFALDRTWRGGFDFQQSSERTYLKRFRLGHEDVLTSRLYAEGFRGRNYAAVNAYKWQDLRASSDPDDTPLVMPFAEYSFVGQPNGLGGRSSIDASLLALTRERGTDSRRASLVYGWKMPHTTGNGQLLTLESRVQTDGYYASDLSGATGGDDETTARLFPQVGVKWQYPWARRAATYTHVVEPIVGIVGGPNGGNPDEIPNEDSRSFEFDTTNLFRMNRYEGVDRVTSGSRVDYALRTGVYGDNGGSTELLIGQSYRFYGNSAFDAGTGLDEDLSDIVGALTVRPREQFDLSYRFRLDKETGSVRRNEFGFGYHHPRFAALIDYIAIDDSAASDLAGNREQVEATLNVALAPHWSTLFNAVYDLSDGDNRLLRGRAGFTYSDECLTFGVDLERSDIEDQDIEADTRVMFRIVFKYLGGVESQ</sequence>
<evidence type="ECO:0000313" key="8">
    <source>
        <dbReference type="Proteomes" id="UP000630353"/>
    </source>
</evidence>
<dbReference type="GO" id="GO:0015920">
    <property type="term" value="P:lipopolysaccharide transport"/>
    <property type="evidence" value="ECO:0007669"/>
    <property type="project" value="InterPro"/>
</dbReference>
<feature type="chain" id="PRO_5038185542" description="LPS-assembly protein LptD" evidence="4">
    <location>
        <begin position="28"/>
        <end position="722"/>
    </location>
</feature>
<accession>A0A919CPL3</accession>
<comment type="subcellular location">
    <subcellularLocation>
        <location evidence="4">Cell outer membrane</location>
    </subcellularLocation>
</comment>
<dbReference type="Pfam" id="PF03968">
    <property type="entry name" value="LptD_N"/>
    <property type="match status" value="1"/>
</dbReference>
<feature type="domain" description="LptD C-terminal" evidence="6">
    <location>
        <begin position="298"/>
        <end position="654"/>
    </location>
</feature>
<dbReference type="PANTHER" id="PTHR30189">
    <property type="entry name" value="LPS-ASSEMBLY PROTEIN"/>
    <property type="match status" value="1"/>
</dbReference>
<feature type="domain" description="Organic solvent tolerance-like N-terminal" evidence="5">
    <location>
        <begin position="40"/>
        <end position="89"/>
    </location>
</feature>
<organism evidence="7 8">
    <name type="scientific">Thalassobaculum fulvum</name>
    <dbReference type="NCBI Taxonomy" id="1633335"/>
    <lineage>
        <taxon>Bacteria</taxon>
        <taxon>Pseudomonadati</taxon>
        <taxon>Pseudomonadota</taxon>
        <taxon>Alphaproteobacteria</taxon>
        <taxon>Rhodospirillales</taxon>
        <taxon>Thalassobaculaceae</taxon>
        <taxon>Thalassobaculum</taxon>
    </lineage>
</organism>
<comment type="caution">
    <text evidence="7">The sequence shown here is derived from an EMBL/GenBank/DDBJ whole genome shotgun (WGS) entry which is preliminary data.</text>
</comment>
<protein>
    <recommendedName>
        <fullName evidence="4">LPS-assembly protein LptD</fullName>
    </recommendedName>
</protein>
<dbReference type="InterPro" id="IPR005653">
    <property type="entry name" value="OstA-like_N"/>
</dbReference>
<dbReference type="HAMAP" id="MF_01411">
    <property type="entry name" value="LPS_assembly_LptD"/>
    <property type="match status" value="1"/>
</dbReference>
<dbReference type="Proteomes" id="UP000630353">
    <property type="component" value="Unassembled WGS sequence"/>
</dbReference>
<evidence type="ECO:0000259" key="5">
    <source>
        <dbReference type="Pfam" id="PF03968"/>
    </source>
</evidence>
<evidence type="ECO:0000256" key="2">
    <source>
        <dbReference type="ARBA" id="ARBA00023136"/>
    </source>
</evidence>
<evidence type="ECO:0000256" key="1">
    <source>
        <dbReference type="ARBA" id="ARBA00022729"/>
    </source>
</evidence>
<dbReference type="InterPro" id="IPR020889">
    <property type="entry name" value="LipoPS_assembly_LptD"/>
</dbReference>
<dbReference type="AlphaFoldDB" id="A0A919CPL3"/>
<comment type="subunit">
    <text evidence="4">Component of the lipopolysaccharide transport and assembly complex.</text>
</comment>
<dbReference type="GO" id="GO:0043165">
    <property type="term" value="P:Gram-negative-bacterium-type cell outer membrane assembly"/>
    <property type="evidence" value="ECO:0007669"/>
    <property type="project" value="UniProtKB-UniRule"/>
</dbReference>
<dbReference type="Pfam" id="PF04453">
    <property type="entry name" value="LptD"/>
    <property type="match status" value="1"/>
</dbReference>
<keyword evidence="8" id="KW-1185">Reference proteome</keyword>
<dbReference type="RefSeq" id="WP_189989324.1">
    <property type="nucleotide sequence ID" value="NZ_BMZS01000004.1"/>
</dbReference>
<dbReference type="GO" id="GO:1990351">
    <property type="term" value="C:transporter complex"/>
    <property type="evidence" value="ECO:0007669"/>
    <property type="project" value="TreeGrafter"/>
</dbReference>
<dbReference type="InterPro" id="IPR007543">
    <property type="entry name" value="LptD_C"/>
</dbReference>
<keyword evidence="3 4" id="KW-0998">Cell outer membrane</keyword>
<evidence type="ECO:0000256" key="4">
    <source>
        <dbReference type="HAMAP-Rule" id="MF_01411"/>
    </source>
</evidence>
<keyword evidence="2 4" id="KW-0472">Membrane</keyword>
<dbReference type="PANTHER" id="PTHR30189:SF1">
    <property type="entry name" value="LPS-ASSEMBLY PROTEIN LPTD"/>
    <property type="match status" value="1"/>
</dbReference>
<evidence type="ECO:0000259" key="6">
    <source>
        <dbReference type="Pfam" id="PF04453"/>
    </source>
</evidence>
<dbReference type="InterPro" id="IPR050218">
    <property type="entry name" value="LptD"/>
</dbReference>
<dbReference type="EMBL" id="BMZS01000004">
    <property type="protein sequence ID" value="GHD49602.1"/>
    <property type="molecule type" value="Genomic_DNA"/>
</dbReference>
<dbReference type="GO" id="GO:0009279">
    <property type="term" value="C:cell outer membrane"/>
    <property type="evidence" value="ECO:0007669"/>
    <property type="project" value="UniProtKB-SubCell"/>
</dbReference>
<reference evidence="7" key="2">
    <citation type="submission" date="2020-09" db="EMBL/GenBank/DDBJ databases">
        <authorList>
            <person name="Sun Q."/>
            <person name="Kim S."/>
        </authorList>
    </citation>
    <scope>NUCLEOTIDE SEQUENCE</scope>
    <source>
        <strain evidence="7">KCTC 42651</strain>
    </source>
</reference>
<evidence type="ECO:0000313" key="7">
    <source>
        <dbReference type="EMBL" id="GHD49602.1"/>
    </source>
</evidence>
<keyword evidence="1 4" id="KW-0732">Signal</keyword>